<keyword evidence="2 9" id="KW-0963">Cytoplasm</keyword>
<comment type="pathway">
    <text evidence="9">Lipid metabolism; fatty acid biosynthesis.</text>
</comment>
<comment type="caution">
    <text evidence="12">The sequence shown here is derived from an EMBL/GenBank/DDBJ whole genome shotgun (WGS) entry which is preliminary data.</text>
</comment>
<feature type="active site" evidence="9">
    <location>
        <position position="283"/>
    </location>
</feature>
<dbReference type="InterPro" id="IPR016039">
    <property type="entry name" value="Thiolase-like"/>
</dbReference>
<dbReference type="CDD" id="cd00830">
    <property type="entry name" value="KAS_III"/>
    <property type="match status" value="1"/>
</dbReference>
<evidence type="ECO:0000313" key="13">
    <source>
        <dbReference type="Proteomes" id="UP001254848"/>
    </source>
</evidence>
<keyword evidence="4 9" id="KW-0808">Transferase</keyword>
<keyword evidence="13" id="KW-1185">Reference proteome</keyword>
<evidence type="ECO:0000256" key="5">
    <source>
        <dbReference type="ARBA" id="ARBA00022832"/>
    </source>
</evidence>
<feature type="active site" evidence="9">
    <location>
        <position position="113"/>
    </location>
</feature>
<keyword evidence="6 9" id="KW-0443">Lipid metabolism</keyword>
<comment type="function">
    <text evidence="9">Catalyzes the condensation reaction of fatty acid synthesis by the addition to an acyl acceptor of two carbons from malonyl-ACP. Catalyzes the first condensation reaction which initiates fatty acid synthesis and may therefore play a role in governing the total rate of fatty acid production. Possesses both acetoacetyl-ACP synthase and acetyl transacylase activities. Its substrate specificity determines the biosynthesis of branched-chain and/or straight-chain of fatty acids.</text>
</comment>
<keyword evidence="5 9" id="KW-0276">Fatty acid metabolism</keyword>
<keyword evidence="9" id="KW-0511">Multifunctional enzyme</keyword>
<feature type="region of interest" description="ACP-binding" evidence="9">
    <location>
        <begin position="254"/>
        <end position="258"/>
    </location>
</feature>
<dbReference type="Pfam" id="PF08541">
    <property type="entry name" value="ACP_syn_III_C"/>
    <property type="match status" value="1"/>
</dbReference>
<feature type="active site" evidence="9">
    <location>
        <position position="253"/>
    </location>
</feature>
<dbReference type="InterPro" id="IPR013751">
    <property type="entry name" value="ACP_syn_III_N"/>
</dbReference>
<dbReference type="HAMAP" id="MF_01815">
    <property type="entry name" value="FabH"/>
    <property type="match status" value="1"/>
</dbReference>
<evidence type="ECO:0000256" key="6">
    <source>
        <dbReference type="ARBA" id="ARBA00023098"/>
    </source>
</evidence>
<evidence type="ECO:0000256" key="2">
    <source>
        <dbReference type="ARBA" id="ARBA00022490"/>
    </source>
</evidence>
<evidence type="ECO:0000256" key="3">
    <source>
        <dbReference type="ARBA" id="ARBA00022516"/>
    </source>
</evidence>
<keyword evidence="3 9" id="KW-0444">Lipid biosynthesis</keyword>
<comment type="subunit">
    <text evidence="9">Homodimer.</text>
</comment>
<dbReference type="EMBL" id="JAUOZS010000001">
    <property type="protein sequence ID" value="MDT8903951.1"/>
    <property type="molecule type" value="Genomic_DNA"/>
</dbReference>
<protein>
    <recommendedName>
        <fullName evidence="9">Beta-ketoacyl-[acyl-carrier-protein] synthase III</fullName>
        <shortName evidence="9">Beta-ketoacyl-ACP synthase III</shortName>
        <shortName evidence="9">KAS III</shortName>
        <ecNumber evidence="9">2.3.1.180</ecNumber>
    </recommendedName>
    <alternativeName>
        <fullName evidence="9">3-oxoacyl-[acyl-carrier-protein] synthase 3</fullName>
    </alternativeName>
    <alternativeName>
        <fullName evidence="9">3-oxoacyl-[acyl-carrier-protein] synthase III</fullName>
    </alternativeName>
</protein>
<keyword evidence="7 9" id="KW-0275">Fatty acid biosynthesis</keyword>
<evidence type="ECO:0000313" key="12">
    <source>
        <dbReference type="EMBL" id="MDT8903951.1"/>
    </source>
</evidence>
<dbReference type="NCBIfam" id="NF006829">
    <property type="entry name" value="PRK09352.1"/>
    <property type="match status" value="1"/>
</dbReference>
<dbReference type="GO" id="GO:0033818">
    <property type="term" value="F:beta-ketoacyl-acyl-carrier-protein synthase III activity"/>
    <property type="evidence" value="ECO:0007669"/>
    <property type="project" value="UniProtKB-EC"/>
</dbReference>
<reference evidence="12 13" key="1">
    <citation type="submission" date="2023-07" db="EMBL/GenBank/DDBJ databases">
        <title>The novel representative of Negativicutes class, Anaeroselena agilis gen. nov. sp. nov.</title>
        <authorList>
            <person name="Prokofeva M.I."/>
            <person name="Elcheninov A.G."/>
            <person name="Klyukina A."/>
            <person name="Kublanov I.V."/>
            <person name="Frolov E.N."/>
            <person name="Podosokorskaya O.A."/>
        </authorList>
    </citation>
    <scope>NUCLEOTIDE SEQUENCE [LARGE SCALE GENOMIC DNA]</scope>
    <source>
        <strain evidence="12 13">4137-cl</strain>
    </source>
</reference>
<accession>A0ABU3P720</accession>
<comment type="catalytic activity">
    <reaction evidence="9">
        <text>malonyl-[ACP] + acetyl-CoA + H(+) = 3-oxobutanoyl-[ACP] + CO2 + CoA</text>
        <dbReference type="Rhea" id="RHEA:12080"/>
        <dbReference type="Rhea" id="RHEA-COMP:9623"/>
        <dbReference type="Rhea" id="RHEA-COMP:9625"/>
        <dbReference type="ChEBI" id="CHEBI:15378"/>
        <dbReference type="ChEBI" id="CHEBI:16526"/>
        <dbReference type="ChEBI" id="CHEBI:57287"/>
        <dbReference type="ChEBI" id="CHEBI:57288"/>
        <dbReference type="ChEBI" id="CHEBI:78449"/>
        <dbReference type="ChEBI" id="CHEBI:78450"/>
        <dbReference type="EC" id="2.3.1.180"/>
    </reaction>
</comment>
<comment type="similarity">
    <text evidence="1 9">Belongs to the thiolase-like superfamily. FabH family.</text>
</comment>
<keyword evidence="8 9" id="KW-0012">Acyltransferase</keyword>
<dbReference type="Proteomes" id="UP001254848">
    <property type="component" value="Unassembled WGS sequence"/>
</dbReference>
<evidence type="ECO:0000259" key="10">
    <source>
        <dbReference type="Pfam" id="PF08541"/>
    </source>
</evidence>
<dbReference type="EC" id="2.3.1.180" evidence="9"/>
<evidence type="ECO:0000256" key="9">
    <source>
        <dbReference type="HAMAP-Rule" id="MF_01815"/>
    </source>
</evidence>
<dbReference type="InterPro" id="IPR004655">
    <property type="entry name" value="FabH"/>
</dbReference>
<dbReference type="Pfam" id="PF08545">
    <property type="entry name" value="ACP_syn_III"/>
    <property type="match status" value="1"/>
</dbReference>
<dbReference type="NCBIfam" id="TIGR00747">
    <property type="entry name" value="fabH"/>
    <property type="match status" value="1"/>
</dbReference>
<evidence type="ECO:0000256" key="7">
    <source>
        <dbReference type="ARBA" id="ARBA00023160"/>
    </source>
</evidence>
<name>A0ABU3P720_9FIRM</name>
<feature type="domain" description="Beta-ketoacyl-[acyl-carrier-protein] synthase III C-terminal" evidence="10">
    <location>
        <begin position="237"/>
        <end position="326"/>
    </location>
</feature>
<organism evidence="12 13">
    <name type="scientific">Anaeroselena agilis</name>
    <dbReference type="NCBI Taxonomy" id="3063788"/>
    <lineage>
        <taxon>Bacteria</taxon>
        <taxon>Bacillati</taxon>
        <taxon>Bacillota</taxon>
        <taxon>Negativicutes</taxon>
        <taxon>Acetonemataceae</taxon>
        <taxon>Anaeroselena</taxon>
    </lineage>
</organism>
<gene>
    <name evidence="9" type="primary">fabH</name>
    <name evidence="12" type="ORF">Q4T40_22185</name>
</gene>
<comment type="subcellular location">
    <subcellularLocation>
        <location evidence="9">Cytoplasm</location>
    </subcellularLocation>
</comment>
<evidence type="ECO:0000256" key="8">
    <source>
        <dbReference type="ARBA" id="ARBA00023315"/>
    </source>
</evidence>
<dbReference type="PANTHER" id="PTHR34069:SF2">
    <property type="entry name" value="BETA-KETOACYL-[ACYL-CARRIER-PROTEIN] SYNTHASE III"/>
    <property type="match status" value="1"/>
</dbReference>
<dbReference type="InterPro" id="IPR013747">
    <property type="entry name" value="ACP_syn_III_C"/>
</dbReference>
<dbReference type="RefSeq" id="WP_413782390.1">
    <property type="nucleotide sequence ID" value="NZ_JAUOZS010000001.1"/>
</dbReference>
<dbReference type="Gene3D" id="3.40.47.10">
    <property type="match status" value="1"/>
</dbReference>
<comment type="domain">
    <text evidence="9">The last Arg residue of the ACP-binding site is essential for the weak association between ACP/AcpP and FabH.</text>
</comment>
<dbReference type="PANTHER" id="PTHR34069">
    <property type="entry name" value="3-OXOACYL-[ACYL-CARRIER-PROTEIN] SYNTHASE 3"/>
    <property type="match status" value="1"/>
</dbReference>
<sequence length="327" mass="33939">MRSVGIIGMGHYVPEKTLTNADLEKTLGLPAETILRLSGINERHIAAAEEATSDLAAKAARLALANAKAKPDEIDMIIVATCSPDCYGPSTAAAVQEHLQARRAAAFDLAAACSGFVYGLVVGCNLIRAELYRKVLVIGSDVLSRITDSQDPDTAILFGDGAGAVVLGEVPAGYGLLGTDLGADGSGFDTIKVPAGGSRLPTSAETVAQRLHYTKMDGASVVMFGMRVLGESVKRSLAAAGLGPGAIDLLVPHQANLRIIEAAARRMDFPLEKTVINIDHCGNTSSASVPIALSEAAAAGRIRRGDRVVLVGFGAGLAWASCVLKWH</sequence>
<proteinExistence type="inferred from homology"/>
<evidence type="ECO:0000256" key="1">
    <source>
        <dbReference type="ARBA" id="ARBA00008642"/>
    </source>
</evidence>
<evidence type="ECO:0000256" key="4">
    <source>
        <dbReference type="ARBA" id="ARBA00022679"/>
    </source>
</evidence>
<feature type="domain" description="Beta-ketoacyl-[acyl-carrier-protein] synthase III N-terminal" evidence="11">
    <location>
        <begin position="107"/>
        <end position="185"/>
    </location>
</feature>
<evidence type="ECO:0000259" key="11">
    <source>
        <dbReference type="Pfam" id="PF08545"/>
    </source>
</evidence>
<dbReference type="SUPFAM" id="SSF53901">
    <property type="entry name" value="Thiolase-like"/>
    <property type="match status" value="1"/>
</dbReference>